<keyword evidence="7" id="KW-1133">Transmembrane helix</keyword>
<dbReference type="Gene3D" id="6.10.340.10">
    <property type="match status" value="1"/>
</dbReference>
<sequence>MPLRNVPIRRKVIVIVLLTSGIVMLLMRGSFLVLEYLTFRRDTVQELSTLGRVVADNSTAALAFRNRNDARQLLASLATEQHLVDAALYDDSGRLFAAYTPAGRGNPPTQVPSGHGYFFDDSGLAGLQPVVQAGRRLGTLYLRLDTRPVTRDWLRNSVWIAAAVMAFVMTIAYLLSRLLQTQITRPILQLTSAARAISERRDYSVRTRRIGRDEIGELTDAFNTMLDELQDLHAAMEARVAERTAQLQAANRELEAFSYSVSHDLRAPLRHIDGFAHLLDKRIGAALDPTDRRYLDTIMGSTRNLGVLIDELLAFSRMGRAEMQRVEVPSRTLVDEVVRSLQPDLHDRAVEWRIGNLPTVHADPAMLRQVWANLLGNAVKYTRGRAPAVIEVFHHTGPGGEHVFAVRDNGAGFDMQYVDKLFGVFQRLHGTSEFEGTGIGLAHVKRIIHRHGGRVWAEGRVNEGATFFFTLPV</sequence>
<accession>A0A1J5SAU3</accession>
<organism evidence="10">
    <name type="scientific">mine drainage metagenome</name>
    <dbReference type="NCBI Taxonomy" id="410659"/>
    <lineage>
        <taxon>unclassified sequences</taxon>
        <taxon>metagenomes</taxon>
        <taxon>ecological metagenomes</taxon>
    </lineage>
</organism>
<dbReference type="EC" id="2.7.13.3" evidence="2"/>
<proteinExistence type="predicted"/>
<feature type="coiled-coil region" evidence="6">
    <location>
        <begin position="226"/>
        <end position="253"/>
    </location>
</feature>
<dbReference type="EMBL" id="MLJW01000051">
    <property type="protein sequence ID" value="OIR05306.1"/>
    <property type="molecule type" value="Genomic_DNA"/>
</dbReference>
<evidence type="ECO:0000259" key="8">
    <source>
        <dbReference type="PROSITE" id="PS50109"/>
    </source>
</evidence>
<dbReference type="GO" id="GO:0030295">
    <property type="term" value="F:protein kinase activator activity"/>
    <property type="evidence" value="ECO:0007669"/>
    <property type="project" value="TreeGrafter"/>
</dbReference>
<evidence type="ECO:0000256" key="5">
    <source>
        <dbReference type="ARBA" id="ARBA00022777"/>
    </source>
</evidence>
<evidence type="ECO:0000256" key="1">
    <source>
        <dbReference type="ARBA" id="ARBA00000085"/>
    </source>
</evidence>
<dbReference type="InterPro" id="IPR050351">
    <property type="entry name" value="BphY/WalK/GraS-like"/>
</dbReference>
<feature type="transmembrane region" description="Helical" evidence="7">
    <location>
        <begin position="157"/>
        <end position="175"/>
    </location>
</feature>
<dbReference type="GO" id="GO:0000156">
    <property type="term" value="F:phosphorelay response regulator activity"/>
    <property type="evidence" value="ECO:0007669"/>
    <property type="project" value="TreeGrafter"/>
</dbReference>
<dbReference type="InterPro" id="IPR005467">
    <property type="entry name" value="His_kinase_dom"/>
</dbReference>
<dbReference type="CDD" id="cd06225">
    <property type="entry name" value="HAMP"/>
    <property type="match status" value="1"/>
</dbReference>
<dbReference type="Pfam" id="PF00672">
    <property type="entry name" value="HAMP"/>
    <property type="match status" value="1"/>
</dbReference>
<name>A0A1J5SAU3_9ZZZZ</name>
<dbReference type="InterPro" id="IPR003661">
    <property type="entry name" value="HisK_dim/P_dom"/>
</dbReference>
<protein>
    <recommendedName>
        <fullName evidence="2">histidine kinase</fullName>
        <ecNumber evidence="2">2.7.13.3</ecNumber>
    </recommendedName>
</protein>
<feature type="transmembrane region" description="Helical" evidence="7">
    <location>
        <begin position="12"/>
        <end position="34"/>
    </location>
</feature>
<dbReference type="CDD" id="cd00082">
    <property type="entry name" value="HisKA"/>
    <property type="match status" value="1"/>
</dbReference>
<evidence type="ECO:0000259" key="9">
    <source>
        <dbReference type="PROSITE" id="PS50885"/>
    </source>
</evidence>
<evidence type="ECO:0000313" key="10">
    <source>
        <dbReference type="EMBL" id="OIR05306.1"/>
    </source>
</evidence>
<dbReference type="AlphaFoldDB" id="A0A1J5SAU3"/>
<feature type="domain" description="Histidine kinase" evidence="8">
    <location>
        <begin position="260"/>
        <end position="473"/>
    </location>
</feature>
<reference evidence="10" key="1">
    <citation type="submission" date="2016-10" db="EMBL/GenBank/DDBJ databases">
        <title>Sequence of Gallionella enrichment culture.</title>
        <authorList>
            <person name="Poehlein A."/>
            <person name="Muehling M."/>
            <person name="Daniel R."/>
        </authorList>
    </citation>
    <scope>NUCLEOTIDE SEQUENCE</scope>
</reference>
<comment type="caution">
    <text evidence="10">The sequence shown here is derived from an EMBL/GenBank/DDBJ whole genome shotgun (WGS) entry which is preliminary data.</text>
</comment>
<dbReference type="InterPro" id="IPR003660">
    <property type="entry name" value="HAMP_dom"/>
</dbReference>
<dbReference type="Pfam" id="PF02518">
    <property type="entry name" value="HATPase_c"/>
    <property type="match status" value="1"/>
</dbReference>
<dbReference type="InterPro" id="IPR036890">
    <property type="entry name" value="HATPase_C_sf"/>
</dbReference>
<dbReference type="PROSITE" id="PS50885">
    <property type="entry name" value="HAMP"/>
    <property type="match status" value="1"/>
</dbReference>
<gene>
    <name evidence="10" type="primary">cph1_11</name>
    <name evidence="10" type="ORF">GALL_126180</name>
</gene>
<evidence type="ECO:0000256" key="4">
    <source>
        <dbReference type="ARBA" id="ARBA00022679"/>
    </source>
</evidence>
<keyword evidence="4 10" id="KW-0808">Transferase</keyword>
<comment type="catalytic activity">
    <reaction evidence="1">
        <text>ATP + protein L-histidine = ADP + protein N-phospho-L-histidine.</text>
        <dbReference type="EC" id="2.7.13.3"/>
    </reaction>
</comment>
<evidence type="ECO:0000256" key="3">
    <source>
        <dbReference type="ARBA" id="ARBA00022553"/>
    </source>
</evidence>
<dbReference type="SMART" id="SM00387">
    <property type="entry name" value="HATPase_c"/>
    <property type="match status" value="1"/>
</dbReference>
<dbReference type="Pfam" id="PF17152">
    <property type="entry name" value="CHASE8"/>
    <property type="match status" value="1"/>
</dbReference>
<dbReference type="PANTHER" id="PTHR42878">
    <property type="entry name" value="TWO-COMPONENT HISTIDINE KINASE"/>
    <property type="match status" value="1"/>
</dbReference>
<evidence type="ECO:0000256" key="6">
    <source>
        <dbReference type="SAM" id="Coils"/>
    </source>
</evidence>
<dbReference type="PRINTS" id="PR00344">
    <property type="entry name" value="BCTRLSENSOR"/>
</dbReference>
<dbReference type="SUPFAM" id="SSF158472">
    <property type="entry name" value="HAMP domain-like"/>
    <property type="match status" value="1"/>
</dbReference>
<dbReference type="PANTHER" id="PTHR42878:SF15">
    <property type="entry name" value="BACTERIOPHYTOCHROME"/>
    <property type="match status" value="1"/>
</dbReference>
<keyword evidence="7" id="KW-0472">Membrane</keyword>
<keyword evidence="3" id="KW-0597">Phosphoprotein</keyword>
<dbReference type="SUPFAM" id="SSF55874">
    <property type="entry name" value="ATPase domain of HSP90 chaperone/DNA topoisomerase II/histidine kinase"/>
    <property type="match status" value="1"/>
</dbReference>
<dbReference type="GO" id="GO:0007234">
    <property type="term" value="P:osmosensory signaling via phosphorelay pathway"/>
    <property type="evidence" value="ECO:0007669"/>
    <property type="project" value="TreeGrafter"/>
</dbReference>
<keyword evidence="5" id="KW-0418">Kinase</keyword>
<dbReference type="InterPro" id="IPR004358">
    <property type="entry name" value="Sig_transdc_His_kin-like_C"/>
</dbReference>
<dbReference type="Pfam" id="PF00512">
    <property type="entry name" value="HisKA"/>
    <property type="match status" value="1"/>
</dbReference>
<dbReference type="FunFam" id="3.30.565.10:FF:000006">
    <property type="entry name" value="Sensor histidine kinase WalK"/>
    <property type="match status" value="1"/>
</dbReference>
<feature type="domain" description="HAMP" evidence="9">
    <location>
        <begin position="181"/>
        <end position="234"/>
    </location>
</feature>
<keyword evidence="6" id="KW-0175">Coiled coil</keyword>
<dbReference type="InterPro" id="IPR003594">
    <property type="entry name" value="HATPase_dom"/>
</dbReference>
<dbReference type="GO" id="GO:0000155">
    <property type="term" value="F:phosphorelay sensor kinase activity"/>
    <property type="evidence" value="ECO:0007669"/>
    <property type="project" value="InterPro"/>
</dbReference>
<evidence type="ECO:0000256" key="7">
    <source>
        <dbReference type="SAM" id="Phobius"/>
    </source>
</evidence>
<keyword evidence="7" id="KW-0812">Transmembrane</keyword>
<dbReference type="GO" id="GO:0016020">
    <property type="term" value="C:membrane"/>
    <property type="evidence" value="ECO:0007669"/>
    <property type="project" value="InterPro"/>
</dbReference>
<dbReference type="SMART" id="SM00304">
    <property type="entry name" value="HAMP"/>
    <property type="match status" value="1"/>
</dbReference>
<dbReference type="Gene3D" id="3.30.565.10">
    <property type="entry name" value="Histidine kinase-like ATPase, C-terminal domain"/>
    <property type="match status" value="1"/>
</dbReference>
<dbReference type="InterPro" id="IPR033417">
    <property type="entry name" value="CHASE8"/>
</dbReference>
<dbReference type="Gene3D" id="1.10.287.130">
    <property type="match status" value="1"/>
</dbReference>
<dbReference type="PROSITE" id="PS50109">
    <property type="entry name" value="HIS_KIN"/>
    <property type="match status" value="1"/>
</dbReference>
<dbReference type="SUPFAM" id="SSF47384">
    <property type="entry name" value="Homodimeric domain of signal transducing histidine kinase"/>
    <property type="match status" value="1"/>
</dbReference>
<dbReference type="InterPro" id="IPR036097">
    <property type="entry name" value="HisK_dim/P_sf"/>
</dbReference>
<evidence type="ECO:0000256" key="2">
    <source>
        <dbReference type="ARBA" id="ARBA00012438"/>
    </source>
</evidence>
<dbReference type="SMART" id="SM00388">
    <property type="entry name" value="HisKA"/>
    <property type="match status" value="1"/>
</dbReference>